<comment type="similarity">
    <text evidence="2">Belongs to the TDE1 family.</text>
</comment>
<feature type="transmembrane region" description="Helical" evidence="7">
    <location>
        <begin position="233"/>
        <end position="254"/>
    </location>
</feature>
<keyword evidence="4 7" id="KW-1133">Transmembrane helix</keyword>
<evidence type="ECO:0000256" key="4">
    <source>
        <dbReference type="ARBA" id="ARBA00022989"/>
    </source>
</evidence>
<dbReference type="PANTHER" id="PTHR10383:SF9">
    <property type="entry name" value="SERINE INCORPORATOR, ISOFORM F"/>
    <property type="match status" value="1"/>
</dbReference>
<evidence type="ECO:0000256" key="3">
    <source>
        <dbReference type="ARBA" id="ARBA00022692"/>
    </source>
</evidence>
<dbReference type="PANTHER" id="PTHR10383">
    <property type="entry name" value="SERINE INCORPORATOR"/>
    <property type="match status" value="1"/>
</dbReference>
<dbReference type="InterPro" id="IPR005016">
    <property type="entry name" value="TDE1/TMS"/>
</dbReference>
<feature type="signal peptide" evidence="8">
    <location>
        <begin position="1"/>
        <end position="16"/>
    </location>
</feature>
<dbReference type="Proteomes" id="UP001303647">
    <property type="component" value="Unassembled WGS sequence"/>
</dbReference>
<reference evidence="9" key="1">
    <citation type="journal article" date="2023" name="Mol. Phylogenet. Evol.">
        <title>Genome-scale phylogeny and comparative genomics of the fungal order Sordariales.</title>
        <authorList>
            <person name="Hensen N."/>
            <person name="Bonometti L."/>
            <person name="Westerberg I."/>
            <person name="Brannstrom I.O."/>
            <person name="Guillou S."/>
            <person name="Cros-Aarteil S."/>
            <person name="Calhoun S."/>
            <person name="Haridas S."/>
            <person name="Kuo A."/>
            <person name="Mondo S."/>
            <person name="Pangilinan J."/>
            <person name="Riley R."/>
            <person name="LaButti K."/>
            <person name="Andreopoulos B."/>
            <person name="Lipzen A."/>
            <person name="Chen C."/>
            <person name="Yan M."/>
            <person name="Daum C."/>
            <person name="Ng V."/>
            <person name="Clum A."/>
            <person name="Steindorff A."/>
            <person name="Ohm R.A."/>
            <person name="Martin F."/>
            <person name="Silar P."/>
            <person name="Natvig D.O."/>
            <person name="Lalanne C."/>
            <person name="Gautier V."/>
            <person name="Ament-Velasquez S.L."/>
            <person name="Kruys A."/>
            <person name="Hutchinson M.I."/>
            <person name="Powell A.J."/>
            <person name="Barry K."/>
            <person name="Miller A.N."/>
            <person name="Grigoriev I.V."/>
            <person name="Debuchy R."/>
            <person name="Gladieux P."/>
            <person name="Hiltunen Thoren M."/>
            <person name="Johannesson H."/>
        </authorList>
    </citation>
    <scope>NUCLEOTIDE SEQUENCE</scope>
    <source>
        <strain evidence="9">CBS 359.72</strain>
    </source>
</reference>
<evidence type="ECO:0000256" key="5">
    <source>
        <dbReference type="ARBA" id="ARBA00023136"/>
    </source>
</evidence>
<accession>A0AAN7CQ45</accession>
<dbReference type="Pfam" id="PF03348">
    <property type="entry name" value="Serinc"/>
    <property type="match status" value="1"/>
</dbReference>
<evidence type="ECO:0000256" key="1">
    <source>
        <dbReference type="ARBA" id="ARBA00004141"/>
    </source>
</evidence>
<feature type="transmembrane region" description="Helical" evidence="7">
    <location>
        <begin position="49"/>
        <end position="71"/>
    </location>
</feature>
<dbReference type="GO" id="GO:0016020">
    <property type="term" value="C:membrane"/>
    <property type="evidence" value="ECO:0007669"/>
    <property type="project" value="UniProtKB-SubCell"/>
</dbReference>
<name>A0AAN7CQ45_9PEZI</name>
<feature type="region of interest" description="Disordered" evidence="6">
    <location>
        <begin position="384"/>
        <end position="408"/>
    </location>
</feature>
<sequence>MGALLSLPLMAVPSMGTLLSFGASCCGAATCSMVCSACGKCGNSVATRIGYALILLINSILSWIMLTKWAIEKLQHLMLDYVKIKCGDGDCYGWLAVHRINFALGVFHLVLAGLMLGVHSSKDPRASIQNGFWGPKIIAWLALIVLTFFIPDTFFQFWGNYVAMVCAMLFLILGLILLVDLAHNWAEYCLRQIEETDSKTWRLILIGSTLGMYLASIAMTIVQYIFFASSGCSMNQAAITINLLLLIAASFISVHPTVQEHNPKAGLAQAAMVAIYCTYLTMSAVSMEPDDTDDHRCNPLVHGQGTRTTTIVVGAIATMITVAYTTTRAATQSLGLGASGRGQIRLPDGEADYEHDLVTQQPTVRKQMRAEALRRAVEEGSLPADALLSDDDDSSSDAGAGARGAHDDERSSTQYSYTMFHIIFFLATAWVATLLTMDWDDDSRRDDDFATVGRTLWASWVKIVSSWVCYAMYIWTLVAPVIMPDRFEFE</sequence>
<feature type="chain" id="PRO_5042894012" evidence="8">
    <location>
        <begin position="17"/>
        <end position="490"/>
    </location>
</feature>
<feature type="transmembrane region" description="Helical" evidence="7">
    <location>
        <begin position="419"/>
        <end position="437"/>
    </location>
</feature>
<keyword evidence="10" id="KW-1185">Reference proteome</keyword>
<proteinExistence type="inferred from homology"/>
<feature type="transmembrane region" description="Helical" evidence="7">
    <location>
        <begin position="161"/>
        <end position="182"/>
    </location>
</feature>
<evidence type="ECO:0000256" key="8">
    <source>
        <dbReference type="SAM" id="SignalP"/>
    </source>
</evidence>
<evidence type="ECO:0000256" key="6">
    <source>
        <dbReference type="SAM" id="MobiDB-lite"/>
    </source>
</evidence>
<dbReference type="AlphaFoldDB" id="A0AAN7CQ45"/>
<feature type="transmembrane region" description="Helical" evidence="7">
    <location>
        <begin position="266"/>
        <end position="285"/>
    </location>
</feature>
<evidence type="ECO:0000313" key="10">
    <source>
        <dbReference type="Proteomes" id="UP001303647"/>
    </source>
</evidence>
<dbReference type="EMBL" id="MU857691">
    <property type="protein sequence ID" value="KAK4245771.1"/>
    <property type="molecule type" value="Genomic_DNA"/>
</dbReference>
<evidence type="ECO:0000256" key="7">
    <source>
        <dbReference type="SAM" id="Phobius"/>
    </source>
</evidence>
<keyword evidence="3 7" id="KW-0812">Transmembrane</keyword>
<feature type="transmembrane region" description="Helical" evidence="7">
    <location>
        <begin position="305"/>
        <end position="324"/>
    </location>
</feature>
<feature type="transmembrane region" description="Helical" evidence="7">
    <location>
        <begin position="137"/>
        <end position="155"/>
    </location>
</feature>
<comment type="caution">
    <text evidence="9">The sequence shown here is derived from an EMBL/GenBank/DDBJ whole genome shotgun (WGS) entry which is preliminary data.</text>
</comment>
<reference evidence="9" key="2">
    <citation type="submission" date="2023-05" db="EMBL/GenBank/DDBJ databases">
        <authorList>
            <consortium name="Lawrence Berkeley National Laboratory"/>
            <person name="Steindorff A."/>
            <person name="Hensen N."/>
            <person name="Bonometti L."/>
            <person name="Westerberg I."/>
            <person name="Brannstrom I.O."/>
            <person name="Guillou S."/>
            <person name="Cros-Aarteil S."/>
            <person name="Calhoun S."/>
            <person name="Haridas S."/>
            <person name="Kuo A."/>
            <person name="Mondo S."/>
            <person name="Pangilinan J."/>
            <person name="Riley R."/>
            <person name="Labutti K."/>
            <person name="Andreopoulos B."/>
            <person name="Lipzen A."/>
            <person name="Chen C."/>
            <person name="Yanf M."/>
            <person name="Daum C."/>
            <person name="Ng V."/>
            <person name="Clum A."/>
            <person name="Ohm R."/>
            <person name="Martin F."/>
            <person name="Silar P."/>
            <person name="Natvig D."/>
            <person name="Lalanne C."/>
            <person name="Gautier V."/>
            <person name="Ament-Velasquez S.L."/>
            <person name="Kruys A."/>
            <person name="Hutchinson M.I."/>
            <person name="Powell A.J."/>
            <person name="Barry K."/>
            <person name="Miller A.N."/>
            <person name="Grigoriev I.V."/>
            <person name="Debuchy R."/>
            <person name="Gladieux P."/>
            <person name="Thoren M.H."/>
            <person name="Johannesson H."/>
        </authorList>
    </citation>
    <scope>NUCLEOTIDE SEQUENCE</scope>
    <source>
        <strain evidence="9">CBS 359.72</strain>
    </source>
</reference>
<organism evidence="9 10">
    <name type="scientific">Corynascus novoguineensis</name>
    <dbReference type="NCBI Taxonomy" id="1126955"/>
    <lineage>
        <taxon>Eukaryota</taxon>
        <taxon>Fungi</taxon>
        <taxon>Dikarya</taxon>
        <taxon>Ascomycota</taxon>
        <taxon>Pezizomycotina</taxon>
        <taxon>Sordariomycetes</taxon>
        <taxon>Sordariomycetidae</taxon>
        <taxon>Sordariales</taxon>
        <taxon>Chaetomiaceae</taxon>
        <taxon>Corynascus</taxon>
    </lineage>
</organism>
<feature type="transmembrane region" description="Helical" evidence="7">
    <location>
        <begin position="91"/>
        <end position="116"/>
    </location>
</feature>
<keyword evidence="8" id="KW-0732">Signal</keyword>
<feature type="transmembrane region" description="Helical" evidence="7">
    <location>
        <begin position="15"/>
        <end position="37"/>
    </location>
</feature>
<protein>
    <submittedName>
        <fullName evidence="9">Serine incorporator/TMS membrane protein</fullName>
    </submittedName>
</protein>
<keyword evidence="5 7" id="KW-0472">Membrane</keyword>
<comment type="subcellular location">
    <subcellularLocation>
        <location evidence="1">Membrane</location>
        <topology evidence="1">Multi-pass membrane protein</topology>
    </subcellularLocation>
</comment>
<evidence type="ECO:0000256" key="2">
    <source>
        <dbReference type="ARBA" id="ARBA00006665"/>
    </source>
</evidence>
<feature type="transmembrane region" description="Helical" evidence="7">
    <location>
        <begin position="203"/>
        <end position="227"/>
    </location>
</feature>
<feature type="transmembrane region" description="Helical" evidence="7">
    <location>
        <begin position="457"/>
        <end position="482"/>
    </location>
</feature>
<gene>
    <name evidence="9" type="ORF">C7999DRAFT_42732</name>
</gene>
<evidence type="ECO:0000313" key="9">
    <source>
        <dbReference type="EMBL" id="KAK4245771.1"/>
    </source>
</evidence>